<reference evidence="1 2" key="1">
    <citation type="submission" date="2019-12" db="EMBL/GenBank/DDBJ databases">
        <authorList>
            <person name="Yang R."/>
        </authorList>
    </citation>
    <scope>NUCLEOTIDE SEQUENCE [LARGE SCALE GENOMIC DNA]</scope>
    <source>
        <strain evidence="1 2">DONG20-135</strain>
    </source>
</reference>
<reference evidence="1 2" key="2">
    <citation type="submission" date="2020-01" db="EMBL/GenBank/DDBJ databases">
        <title>Clostridiaceae sp. nov. isolated from the gut of human by culturomics.</title>
        <authorList>
            <person name="Chang Y."/>
        </authorList>
    </citation>
    <scope>NUCLEOTIDE SEQUENCE [LARGE SCALE GENOMIC DNA]</scope>
    <source>
        <strain evidence="1 2">DONG20-135</strain>
    </source>
</reference>
<evidence type="ECO:0000313" key="2">
    <source>
        <dbReference type="Proteomes" id="UP000434036"/>
    </source>
</evidence>
<organism evidence="1 2">
    <name type="scientific">Copranaerobaculum intestinale</name>
    <dbReference type="NCBI Taxonomy" id="2692629"/>
    <lineage>
        <taxon>Bacteria</taxon>
        <taxon>Bacillati</taxon>
        <taxon>Bacillota</taxon>
        <taxon>Erysipelotrichia</taxon>
        <taxon>Erysipelotrichales</taxon>
        <taxon>Erysipelotrichaceae</taxon>
        <taxon>Copranaerobaculum</taxon>
    </lineage>
</organism>
<gene>
    <name evidence="1" type="ORF">GSF08_11220</name>
</gene>
<sequence length="211" mass="25125">MEISKKELLQMTGISYGQLYRWKREKLIPEEWFHKQSSYTGQETFFPKEKILSRIERIQQLKDQYSLEEMARMLSPEASERLFHEEDLEVFNEIDVELTATLMDAFSKDEFTFVEILLMIALSMIRQEFSLADDQVHEMVENILPALQEIHTSDYDVYMYEIQGAHCILMVKEGTVLYLDGRMKVLKRIRLTELSDTIRTKYQSQFHFVLD</sequence>
<protein>
    <submittedName>
        <fullName evidence="1">DUF4004 family protein</fullName>
    </submittedName>
</protein>
<keyword evidence="2" id="KW-1185">Reference proteome</keyword>
<comment type="caution">
    <text evidence="1">The sequence shown here is derived from an EMBL/GenBank/DDBJ whole genome shotgun (WGS) entry which is preliminary data.</text>
</comment>
<dbReference type="InterPro" id="IPR025063">
    <property type="entry name" value="DUF4004"/>
</dbReference>
<name>A0A6N8UAI8_9FIRM</name>
<evidence type="ECO:0000313" key="1">
    <source>
        <dbReference type="EMBL" id="MXQ74495.1"/>
    </source>
</evidence>
<accession>A0A6N8UAI8</accession>
<proteinExistence type="predicted"/>
<dbReference type="AlphaFoldDB" id="A0A6N8UAI8"/>
<dbReference type="RefSeq" id="WP_160625880.1">
    <property type="nucleotide sequence ID" value="NZ_WUUQ01000008.1"/>
</dbReference>
<dbReference type="Pfam" id="PF13171">
    <property type="entry name" value="DUF4004"/>
    <property type="match status" value="1"/>
</dbReference>
<dbReference type="EMBL" id="WUUQ01000008">
    <property type="protein sequence ID" value="MXQ74495.1"/>
    <property type="molecule type" value="Genomic_DNA"/>
</dbReference>
<dbReference type="Proteomes" id="UP000434036">
    <property type="component" value="Unassembled WGS sequence"/>
</dbReference>